<dbReference type="InterPro" id="IPR013766">
    <property type="entry name" value="Thioredoxin_domain"/>
</dbReference>
<evidence type="ECO:0000313" key="3">
    <source>
        <dbReference type="Proteomes" id="UP001231941"/>
    </source>
</evidence>
<reference evidence="2 3" key="1">
    <citation type="submission" date="2023-08" db="EMBL/GenBank/DDBJ databases">
        <authorList>
            <person name="Park J.-S."/>
        </authorList>
    </citation>
    <scope>NUCLEOTIDE SEQUENCE [LARGE SCALE GENOMIC DNA]</scope>
    <source>
        <strain evidence="2 3">2205SS18-9</strain>
    </source>
</reference>
<dbReference type="CDD" id="cd02947">
    <property type="entry name" value="TRX_family"/>
    <property type="match status" value="1"/>
</dbReference>
<dbReference type="InterPro" id="IPR017937">
    <property type="entry name" value="Thioredoxin_CS"/>
</dbReference>
<name>A0ABT9IZK2_9BACL</name>
<dbReference type="EMBL" id="JAVAMP010000003">
    <property type="protein sequence ID" value="MDP5274562.1"/>
    <property type="molecule type" value="Genomic_DNA"/>
</dbReference>
<gene>
    <name evidence="2" type="ORF">Q5Y73_10610</name>
</gene>
<organism evidence="2 3">
    <name type="scientific">Chengkuizengella axinellae</name>
    <dbReference type="NCBI Taxonomy" id="3064388"/>
    <lineage>
        <taxon>Bacteria</taxon>
        <taxon>Bacillati</taxon>
        <taxon>Bacillota</taxon>
        <taxon>Bacilli</taxon>
        <taxon>Bacillales</taxon>
        <taxon>Paenibacillaceae</taxon>
        <taxon>Chengkuizengella</taxon>
    </lineage>
</organism>
<protein>
    <submittedName>
        <fullName evidence="2">Thioredoxin family protein</fullName>
    </submittedName>
</protein>
<dbReference type="Pfam" id="PF00085">
    <property type="entry name" value="Thioredoxin"/>
    <property type="match status" value="1"/>
</dbReference>
<dbReference type="PROSITE" id="PS00194">
    <property type="entry name" value="THIOREDOXIN_1"/>
    <property type="match status" value="1"/>
</dbReference>
<dbReference type="Proteomes" id="UP001231941">
    <property type="component" value="Unassembled WGS sequence"/>
</dbReference>
<proteinExistence type="predicted"/>
<comment type="caution">
    <text evidence="2">The sequence shown here is derived from an EMBL/GenBank/DDBJ whole genome shotgun (WGS) entry which is preliminary data.</text>
</comment>
<keyword evidence="3" id="KW-1185">Reference proteome</keyword>
<dbReference type="SUPFAM" id="SSF52833">
    <property type="entry name" value="Thioredoxin-like"/>
    <property type="match status" value="1"/>
</dbReference>
<dbReference type="InterPro" id="IPR036249">
    <property type="entry name" value="Thioredoxin-like_sf"/>
</dbReference>
<dbReference type="RefSeq" id="WP_305991866.1">
    <property type="nucleotide sequence ID" value="NZ_JAVAMP010000003.1"/>
</dbReference>
<sequence length="164" mass="18851">MKKLIIYSSIAIALIVAFVIVNQLSESQANAKYEEDAERLYQTAAKNLDSETKKQLKDENYQNIILPDEFEQKKDSGEGFFVYFFSPTCPHCQYTTPLLNPIAEEVGVELFQYNVLEFEQGWDYIDSTPTVVYFENGQQKDLIHGGIADDVVANMYTQFLTEYK</sequence>
<evidence type="ECO:0000259" key="1">
    <source>
        <dbReference type="Pfam" id="PF00085"/>
    </source>
</evidence>
<feature type="domain" description="Thioredoxin" evidence="1">
    <location>
        <begin position="68"/>
        <end position="152"/>
    </location>
</feature>
<accession>A0ABT9IZK2</accession>
<dbReference type="Gene3D" id="3.40.30.10">
    <property type="entry name" value="Glutaredoxin"/>
    <property type="match status" value="1"/>
</dbReference>
<evidence type="ECO:0000313" key="2">
    <source>
        <dbReference type="EMBL" id="MDP5274562.1"/>
    </source>
</evidence>